<keyword evidence="2" id="KW-1185">Reference proteome</keyword>
<dbReference type="Pfam" id="PF07799">
    <property type="entry name" value="DUF1643"/>
    <property type="match status" value="1"/>
</dbReference>
<protein>
    <submittedName>
        <fullName evidence="1">DUF1643 domain-containing protein</fullName>
    </submittedName>
</protein>
<organism evidence="1 2">
    <name type="scientific">Rhizobium herbae</name>
    <dbReference type="NCBI Taxonomy" id="508661"/>
    <lineage>
        <taxon>Bacteria</taxon>
        <taxon>Pseudomonadati</taxon>
        <taxon>Pseudomonadota</taxon>
        <taxon>Alphaproteobacteria</taxon>
        <taxon>Hyphomicrobiales</taxon>
        <taxon>Rhizobiaceae</taxon>
        <taxon>Rhizobium/Agrobacterium group</taxon>
        <taxon>Rhizobium</taxon>
    </lineage>
</organism>
<sequence length="168" mass="18395">MTDLFSAGAAVFSDCGLYRMRLDRGVADRGFVFAYFGINGATATADDNDHTVTKWTGFTNRNGGARFIVGNVYAFCATDVRELANAADPVGPDNDRYLAEIIAEADILVPCWGSRAKLPPRLWPRLDLVADRIFAAAKPVKIFGLTRSGDPLHPLTLPYATPLTDWKR</sequence>
<accession>A0ABS7H594</accession>
<evidence type="ECO:0000313" key="1">
    <source>
        <dbReference type="EMBL" id="MBW9062411.1"/>
    </source>
</evidence>
<comment type="caution">
    <text evidence="1">The sequence shown here is derived from an EMBL/GenBank/DDBJ whole genome shotgun (WGS) entry which is preliminary data.</text>
</comment>
<reference evidence="1 2" key="1">
    <citation type="journal article" date="2021" name="MBio">
        <title>Poor Competitiveness of Bradyrhizobium in Pigeon Pea Root Colonization in Indian Soils.</title>
        <authorList>
            <person name="Chalasani D."/>
            <person name="Basu A."/>
            <person name="Pullabhotla S.V.S.R.N."/>
            <person name="Jorrin B."/>
            <person name="Neal A.L."/>
            <person name="Poole P.S."/>
            <person name="Podile A.R."/>
            <person name="Tkacz A."/>
        </authorList>
    </citation>
    <scope>NUCLEOTIDE SEQUENCE [LARGE SCALE GENOMIC DNA]</scope>
    <source>
        <strain evidence="1 2">HU44</strain>
    </source>
</reference>
<name>A0ABS7H594_9HYPH</name>
<proteinExistence type="predicted"/>
<dbReference type="RefSeq" id="WP_220370466.1">
    <property type="nucleotide sequence ID" value="NZ_JAEUAO010000001.1"/>
</dbReference>
<dbReference type="Proteomes" id="UP000757604">
    <property type="component" value="Unassembled WGS sequence"/>
</dbReference>
<evidence type="ECO:0000313" key="2">
    <source>
        <dbReference type="Proteomes" id="UP000757604"/>
    </source>
</evidence>
<dbReference type="InterPro" id="IPR012441">
    <property type="entry name" value="DUF1643"/>
</dbReference>
<dbReference type="EMBL" id="JAEUAO010000001">
    <property type="protein sequence ID" value="MBW9062411.1"/>
    <property type="molecule type" value="Genomic_DNA"/>
</dbReference>
<gene>
    <name evidence="1" type="ORF">JNB71_03675</name>
</gene>